<dbReference type="InterPro" id="IPR011006">
    <property type="entry name" value="CheY-like_superfamily"/>
</dbReference>
<protein>
    <recommendedName>
        <fullName evidence="8">Response regulatory domain-containing protein</fullName>
    </recommendedName>
</protein>
<dbReference type="SUPFAM" id="SSF52540">
    <property type="entry name" value="P-loop containing nucleoside triphosphate hydrolases"/>
    <property type="match status" value="1"/>
</dbReference>
<evidence type="ECO:0000259" key="5">
    <source>
        <dbReference type="PROSITE" id="PS50110"/>
    </source>
</evidence>
<evidence type="ECO:0000259" key="4">
    <source>
        <dbReference type="PROSITE" id="PS50045"/>
    </source>
</evidence>
<organism evidence="6 7">
    <name type="scientific">candidate division WOR-1 bacterium RIFOXYB2_FULL_48_7</name>
    <dbReference type="NCBI Taxonomy" id="1802583"/>
    <lineage>
        <taxon>Bacteria</taxon>
        <taxon>Bacillati</taxon>
        <taxon>Saganbacteria</taxon>
    </lineage>
</organism>
<keyword evidence="3" id="KW-0597">Phosphoprotein</keyword>
<feature type="domain" description="Response regulatory" evidence="5">
    <location>
        <begin position="4"/>
        <end position="116"/>
    </location>
</feature>
<dbReference type="PANTHER" id="PTHR32071">
    <property type="entry name" value="TRANSCRIPTIONAL REGULATORY PROTEIN"/>
    <property type="match status" value="1"/>
</dbReference>
<dbReference type="AlphaFoldDB" id="A0A1F4TUE5"/>
<feature type="modified residue" description="4-aspartylphosphate" evidence="3">
    <location>
        <position position="51"/>
    </location>
</feature>
<dbReference type="Pfam" id="PF00158">
    <property type="entry name" value="Sigma54_activat"/>
    <property type="match status" value="1"/>
</dbReference>
<evidence type="ECO:0000256" key="1">
    <source>
        <dbReference type="ARBA" id="ARBA00022741"/>
    </source>
</evidence>
<dbReference type="SUPFAM" id="SSF52172">
    <property type="entry name" value="CheY-like"/>
    <property type="match status" value="1"/>
</dbReference>
<evidence type="ECO:0000313" key="6">
    <source>
        <dbReference type="EMBL" id="OGC36267.1"/>
    </source>
</evidence>
<evidence type="ECO:0000256" key="2">
    <source>
        <dbReference type="ARBA" id="ARBA00022840"/>
    </source>
</evidence>
<dbReference type="Gene3D" id="1.10.8.60">
    <property type="match status" value="1"/>
</dbReference>
<dbReference type="Pfam" id="PF25601">
    <property type="entry name" value="AAA_lid_14"/>
    <property type="match status" value="1"/>
</dbReference>
<keyword evidence="1" id="KW-0547">Nucleotide-binding</keyword>
<evidence type="ECO:0000313" key="7">
    <source>
        <dbReference type="Proteomes" id="UP000178951"/>
    </source>
</evidence>
<dbReference type="InterPro" id="IPR002078">
    <property type="entry name" value="Sigma_54_int"/>
</dbReference>
<feature type="domain" description="Sigma-54 factor interaction" evidence="4">
    <location>
        <begin position="132"/>
        <end position="339"/>
    </location>
</feature>
<dbReference type="GO" id="GO:0000160">
    <property type="term" value="P:phosphorelay signal transduction system"/>
    <property type="evidence" value="ECO:0007669"/>
    <property type="project" value="InterPro"/>
</dbReference>
<dbReference type="PROSITE" id="PS50110">
    <property type="entry name" value="RESPONSE_REGULATORY"/>
    <property type="match status" value="1"/>
</dbReference>
<dbReference type="InterPro" id="IPR058031">
    <property type="entry name" value="AAA_lid_NorR"/>
</dbReference>
<dbReference type="GO" id="GO:0005524">
    <property type="term" value="F:ATP binding"/>
    <property type="evidence" value="ECO:0007669"/>
    <property type="project" value="UniProtKB-KW"/>
</dbReference>
<evidence type="ECO:0008006" key="8">
    <source>
        <dbReference type="Google" id="ProtNLM"/>
    </source>
</evidence>
<keyword evidence="2" id="KW-0067">ATP-binding</keyword>
<gene>
    <name evidence="6" type="ORF">A2311_00165</name>
</gene>
<comment type="caution">
    <text evidence="6">The sequence shown here is derived from an EMBL/GenBank/DDBJ whole genome shotgun (WGS) entry which is preliminary data.</text>
</comment>
<accession>A0A1F4TUE5</accession>
<dbReference type="Proteomes" id="UP000178951">
    <property type="component" value="Unassembled WGS sequence"/>
</dbReference>
<dbReference type="Gene3D" id="3.40.50.300">
    <property type="entry name" value="P-loop containing nucleotide triphosphate hydrolases"/>
    <property type="match status" value="1"/>
</dbReference>
<dbReference type="GO" id="GO:0006355">
    <property type="term" value="P:regulation of DNA-templated transcription"/>
    <property type="evidence" value="ECO:0007669"/>
    <property type="project" value="InterPro"/>
</dbReference>
<dbReference type="Pfam" id="PF00072">
    <property type="entry name" value="Response_reg"/>
    <property type="match status" value="1"/>
</dbReference>
<dbReference type="Gene3D" id="3.40.50.2300">
    <property type="match status" value="1"/>
</dbReference>
<proteinExistence type="predicted"/>
<name>A0A1F4TUE5_UNCSA</name>
<reference evidence="6 7" key="1">
    <citation type="journal article" date="2016" name="Nat. Commun.">
        <title>Thousands of microbial genomes shed light on interconnected biogeochemical processes in an aquifer system.</title>
        <authorList>
            <person name="Anantharaman K."/>
            <person name="Brown C.T."/>
            <person name="Hug L.A."/>
            <person name="Sharon I."/>
            <person name="Castelle C.J."/>
            <person name="Probst A.J."/>
            <person name="Thomas B.C."/>
            <person name="Singh A."/>
            <person name="Wilkins M.J."/>
            <person name="Karaoz U."/>
            <person name="Brodie E.L."/>
            <person name="Williams K.H."/>
            <person name="Hubbard S.S."/>
            <person name="Banfield J.F."/>
        </authorList>
    </citation>
    <scope>NUCLEOTIDE SEQUENCE [LARGE SCALE GENOMIC DNA]</scope>
</reference>
<dbReference type="SMART" id="SM00448">
    <property type="entry name" value="REC"/>
    <property type="match status" value="1"/>
</dbReference>
<dbReference type="STRING" id="1802583.A2311_00165"/>
<evidence type="ECO:0000256" key="3">
    <source>
        <dbReference type="PROSITE-ProRule" id="PRU00169"/>
    </source>
</evidence>
<dbReference type="PROSITE" id="PS50045">
    <property type="entry name" value="SIGMA54_INTERACT_4"/>
    <property type="match status" value="1"/>
</dbReference>
<dbReference type="InterPro" id="IPR001789">
    <property type="entry name" value="Sig_transdc_resp-reg_receiver"/>
</dbReference>
<sequence>MENKIIAICTEAGLINSLKEALSAYRFEAFGTVEAASQSFAQELPNLILIDYDLKEGDGLQSFRQLQKISPRTNVIMLATEHNIPLAVAATKSGVADFLHKPLATKQLLAAVEKNLTSYGEIFLPPAEPVWLSGEGPVLVKLYKDLKQALIANQNILLTGERGINKLDVVRFIHEHGLKRQRNLKIVDLHNFSRPEQEALFWTSLQEIMANSAQIEEERCGTLFLDNLEAVEKNFRLSVLEFFRQKKENVDQTIMVIIGLYDKVSDERFPQGFGLIDLPPLRLRKDDLPLLAAKLMEQLASKHNKKVRGLTRQALTYLMLFDYPGNYQELANILDQAVLAAAGEMVELKDLPLDQQWLLSATAKQALKSGKISLKVGRREFEKELYSILLAKADGDIALLSRYLDIPRHNLQERIEALGSSPLD</sequence>
<dbReference type="EMBL" id="MEUF01000017">
    <property type="protein sequence ID" value="OGC36267.1"/>
    <property type="molecule type" value="Genomic_DNA"/>
</dbReference>
<dbReference type="InterPro" id="IPR027417">
    <property type="entry name" value="P-loop_NTPase"/>
</dbReference>